<dbReference type="EMBL" id="JNBR01000516">
    <property type="protein sequence ID" value="OQR91552.1"/>
    <property type="molecule type" value="Genomic_DNA"/>
</dbReference>
<keyword evidence="3" id="KW-1185">Reference proteome</keyword>
<dbReference type="OrthoDB" id="75985at2759"/>
<proteinExistence type="predicted"/>
<gene>
    <name evidence="2" type="ORF">ACHHYP_20182</name>
</gene>
<organism evidence="2 3">
    <name type="scientific">Achlya hypogyna</name>
    <name type="common">Oomycete</name>
    <name type="synonym">Protoachlya hypogyna</name>
    <dbReference type="NCBI Taxonomy" id="1202772"/>
    <lineage>
        <taxon>Eukaryota</taxon>
        <taxon>Sar</taxon>
        <taxon>Stramenopiles</taxon>
        <taxon>Oomycota</taxon>
        <taxon>Saprolegniomycetes</taxon>
        <taxon>Saprolegniales</taxon>
        <taxon>Achlyaceae</taxon>
        <taxon>Achlya</taxon>
    </lineage>
</organism>
<comment type="caution">
    <text evidence="2">The sequence shown here is derived from an EMBL/GenBank/DDBJ whole genome shotgun (WGS) entry which is preliminary data.</text>
</comment>
<accession>A0A1V9Z0V6</accession>
<protein>
    <submittedName>
        <fullName evidence="2">Uncharacterized protein</fullName>
    </submittedName>
</protein>
<sequence length="107" mass="11947">MPSITIAAHQVRIKTCTTSASSSTGSSHSSSGSSDGRRRNTIVDEAMHHLLQDLKEVDFASEPEKATEALDTFRHHLETMRKMRSRRHSTASDPRSRPYVDMSRCSC</sequence>
<dbReference type="Proteomes" id="UP000243579">
    <property type="component" value="Unassembled WGS sequence"/>
</dbReference>
<evidence type="ECO:0000313" key="2">
    <source>
        <dbReference type="EMBL" id="OQR91552.1"/>
    </source>
</evidence>
<feature type="region of interest" description="Disordered" evidence="1">
    <location>
        <begin position="15"/>
        <end position="41"/>
    </location>
</feature>
<feature type="compositionally biased region" description="Low complexity" evidence="1">
    <location>
        <begin position="17"/>
        <end position="34"/>
    </location>
</feature>
<evidence type="ECO:0000256" key="1">
    <source>
        <dbReference type="SAM" id="MobiDB-lite"/>
    </source>
</evidence>
<evidence type="ECO:0000313" key="3">
    <source>
        <dbReference type="Proteomes" id="UP000243579"/>
    </source>
</evidence>
<reference evidence="2 3" key="1">
    <citation type="journal article" date="2014" name="Genome Biol. Evol.">
        <title>The secreted proteins of Achlya hypogyna and Thraustotheca clavata identify the ancestral oomycete secretome and reveal gene acquisitions by horizontal gene transfer.</title>
        <authorList>
            <person name="Misner I."/>
            <person name="Blouin N."/>
            <person name="Leonard G."/>
            <person name="Richards T.A."/>
            <person name="Lane C.E."/>
        </authorList>
    </citation>
    <scope>NUCLEOTIDE SEQUENCE [LARGE SCALE GENOMIC DNA]</scope>
    <source>
        <strain evidence="2 3">ATCC 48635</strain>
    </source>
</reference>
<name>A0A1V9Z0V6_ACHHY</name>
<dbReference type="AlphaFoldDB" id="A0A1V9Z0V6"/>
<feature type="region of interest" description="Disordered" evidence="1">
    <location>
        <begin position="81"/>
        <end position="107"/>
    </location>
</feature>